<dbReference type="EC" id="6.1.1.20" evidence="4"/>
<dbReference type="InterPro" id="IPR020825">
    <property type="entry name" value="Phe-tRNA_synthase-like_B3/B4"/>
</dbReference>
<dbReference type="GO" id="GO:0003723">
    <property type="term" value="F:RNA binding"/>
    <property type="evidence" value="ECO:0007669"/>
    <property type="project" value="InterPro"/>
</dbReference>
<accession>A0A811S697</accession>
<evidence type="ECO:0000256" key="8">
    <source>
        <dbReference type="ARBA" id="ARBA00022741"/>
    </source>
</evidence>
<dbReference type="Pfam" id="PF03483">
    <property type="entry name" value="B3_4"/>
    <property type="match status" value="1"/>
</dbReference>
<sequence length="702" mass="79242">MKLGSLDELLKARRTVLDPPSEGSNLIPGDVLWSDPSLQMGLSPNKERGIGLLWGPDITQQFLRTNHLKLIIRSHEGPDARDKRHDLVGMDNGYTIDHEVECRKLITLFSAPDYPQFQASKERHNNRGAYIVLNPPDFATPVFHSFEAVKPRPATTEKAIIIRKEKHLEDDDDDEVIYKIEVAANRYDLLCLEGLARALRVFTGTEASPVFQVSSIPRGSILQMHVKPETSKIRPYVVCAVLRGVTFDEARYNSFIDLQDKLHQTICRKRTLVAIGTHDLDTLQGPFSYELNLGYYLIRPTFMAISVMDLHTVPMFVPWLYHHMKSAVPLKQEKSFRADKLMEFYKSDMKLKKFLHIIENSPVYPVIYDSNRTVLSLPPIINGAHSAITLAARNVFIECTATDLTKANIVLNTMVTMFSKYCETKFEVEPVEVVHHDGRKTVYPDLSCYKMDVSLSDILGPIGISQDDKQVVCLLNKMQLQAESHSLKGEPRISVSVPPTRSDILHAHDLSEDVAIAYGFNNVPKSKPKCMTIGGRQPLNRFSDKIRAEVARAGYMEVLTFILSAHEENFDMLNRAEDKSKAVIITNPRTSEFEIFEVDDVVMLDSSRDVGASNNRRLAALYCNRVSGFEEIMGLVDSIVKVVRAPHVNFGKNYYVPTDEPEFFLKRQCKIVTSDGKQVGYLGIVHAEVLRKFGTSGPLRFG</sequence>
<comment type="similarity">
    <text evidence="3">Belongs to the phenylalanyl-tRNA synthetase beta subunit family. Type 2 subfamily.</text>
</comment>
<name>A0A811S697_9POAL</name>
<dbReference type="OrthoDB" id="1698572at2759"/>
<feature type="domain" description="B5" evidence="14">
    <location>
        <begin position="446"/>
        <end position="525"/>
    </location>
</feature>
<dbReference type="Gene3D" id="3.30.930.10">
    <property type="entry name" value="Bira Bifunctional Protein, Domain 2"/>
    <property type="match status" value="2"/>
</dbReference>
<gene>
    <name evidence="15" type="ORF">NCGR_LOCUS62107</name>
</gene>
<dbReference type="Pfam" id="PF17759">
    <property type="entry name" value="tRNA_synthFbeta"/>
    <property type="match status" value="1"/>
</dbReference>
<evidence type="ECO:0000259" key="14">
    <source>
        <dbReference type="PROSITE" id="PS51483"/>
    </source>
</evidence>
<dbReference type="SUPFAM" id="SSF55681">
    <property type="entry name" value="Class II aaRS and biotin synthetases"/>
    <property type="match status" value="1"/>
</dbReference>
<evidence type="ECO:0000256" key="1">
    <source>
        <dbReference type="ARBA" id="ARBA00001946"/>
    </source>
</evidence>
<evidence type="ECO:0000256" key="11">
    <source>
        <dbReference type="ARBA" id="ARBA00022917"/>
    </source>
</evidence>
<evidence type="ECO:0000256" key="2">
    <source>
        <dbReference type="ARBA" id="ARBA00004496"/>
    </source>
</evidence>
<dbReference type="FunFam" id="3.50.40.10:FF:000002">
    <property type="entry name" value="phenylalanine--tRNA ligase beta subunit"/>
    <property type="match status" value="1"/>
</dbReference>
<keyword evidence="5" id="KW-0963">Cytoplasm</keyword>
<dbReference type="GO" id="GO:0000287">
    <property type="term" value="F:magnesium ion binding"/>
    <property type="evidence" value="ECO:0007669"/>
    <property type="project" value="InterPro"/>
</dbReference>
<keyword evidence="8" id="KW-0547">Nucleotide-binding</keyword>
<dbReference type="InterPro" id="IPR005146">
    <property type="entry name" value="B3/B4_tRNA-bd"/>
</dbReference>
<dbReference type="GO" id="GO:0004826">
    <property type="term" value="F:phenylalanine-tRNA ligase activity"/>
    <property type="evidence" value="ECO:0007669"/>
    <property type="project" value="UniProtKB-EC"/>
</dbReference>
<dbReference type="Pfam" id="PF18262">
    <property type="entry name" value="PhetRS_B1"/>
    <property type="match status" value="1"/>
</dbReference>
<keyword evidence="11" id="KW-0648">Protein biosynthesis</keyword>
<dbReference type="InterPro" id="IPR040659">
    <property type="entry name" value="PhetRS_B1"/>
</dbReference>
<dbReference type="AlphaFoldDB" id="A0A811S697"/>
<dbReference type="Gene3D" id="3.30.56.10">
    <property type="match status" value="2"/>
</dbReference>
<dbReference type="Gene3D" id="3.50.40.10">
    <property type="entry name" value="Phenylalanyl-trna Synthetase, Chain B, domain 3"/>
    <property type="match status" value="2"/>
</dbReference>
<evidence type="ECO:0000256" key="6">
    <source>
        <dbReference type="ARBA" id="ARBA00022598"/>
    </source>
</evidence>
<dbReference type="InterPro" id="IPR029052">
    <property type="entry name" value="Metallo-depent_PP-like"/>
</dbReference>
<evidence type="ECO:0000256" key="7">
    <source>
        <dbReference type="ARBA" id="ARBA00022723"/>
    </source>
</evidence>
<evidence type="ECO:0000256" key="12">
    <source>
        <dbReference type="ARBA" id="ARBA00023146"/>
    </source>
</evidence>
<dbReference type="PROSITE" id="PS51483">
    <property type="entry name" value="B5"/>
    <property type="match status" value="1"/>
</dbReference>
<dbReference type="EMBL" id="CAJGYO010000018">
    <property type="protein sequence ID" value="CAD6338009.1"/>
    <property type="molecule type" value="Genomic_DNA"/>
</dbReference>
<keyword evidence="6" id="KW-0436">Ligase</keyword>
<keyword evidence="9" id="KW-0067">ATP-binding</keyword>
<comment type="cofactor">
    <cofactor evidence="1">
        <name>Mg(2+)</name>
        <dbReference type="ChEBI" id="CHEBI:18420"/>
    </cofactor>
</comment>
<evidence type="ECO:0000256" key="13">
    <source>
        <dbReference type="ARBA" id="ARBA00033189"/>
    </source>
</evidence>
<protein>
    <recommendedName>
        <fullName evidence="4">phenylalanine--tRNA ligase</fullName>
        <ecNumber evidence="4">6.1.1.20</ecNumber>
    </recommendedName>
    <alternativeName>
        <fullName evidence="13">Phenylalanyl-tRNA synthetase beta subunit</fullName>
    </alternativeName>
</protein>
<dbReference type="GO" id="GO:0005524">
    <property type="term" value="F:ATP binding"/>
    <property type="evidence" value="ECO:0007669"/>
    <property type="project" value="UniProtKB-KW"/>
</dbReference>
<keyword evidence="10" id="KW-0460">Magnesium</keyword>
<dbReference type="PANTHER" id="PTHR10947:SF0">
    <property type="entry name" value="PHENYLALANINE--TRNA LIGASE BETA SUBUNIT"/>
    <property type="match status" value="1"/>
</dbReference>
<dbReference type="SMART" id="SM00874">
    <property type="entry name" value="B5"/>
    <property type="match status" value="1"/>
</dbReference>
<evidence type="ECO:0000256" key="9">
    <source>
        <dbReference type="ARBA" id="ARBA00022840"/>
    </source>
</evidence>
<dbReference type="InterPro" id="IPR045060">
    <property type="entry name" value="Phe-tRNA-ligase_IIc_bsu"/>
</dbReference>
<evidence type="ECO:0000256" key="3">
    <source>
        <dbReference type="ARBA" id="ARBA00007438"/>
    </source>
</evidence>
<evidence type="ECO:0000256" key="5">
    <source>
        <dbReference type="ARBA" id="ARBA00022490"/>
    </source>
</evidence>
<dbReference type="InterPro" id="IPR041616">
    <property type="entry name" value="PheRS_beta_core"/>
</dbReference>
<keyword evidence="7" id="KW-0479">Metal-binding</keyword>
<comment type="subcellular location">
    <subcellularLocation>
        <location evidence="2">Cytoplasm</location>
    </subcellularLocation>
</comment>
<evidence type="ECO:0000313" key="15">
    <source>
        <dbReference type="EMBL" id="CAD6338009.1"/>
    </source>
</evidence>
<dbReference type="InterPro" id="IPR045864">
    <property type="entry name" value="aa-tRNA-synth_II/BPL/LPL"/>
</dbReference>
<dbReference type="SUPFAM" id="SSF46955">
    <property type="entry name" value="Putative DNA-binding domain"/>
    <property type="match status" value="1"/>
</dbReference>
<dbReference type="InterPro" id="IPR009061">
    <property type="entry name" value="DNA-bd_dom_put_sf"/>
</dbReference>
<dbReference type="InterPro" id="IPR005147">
    <property type="entry name" value="tRNA_synthase_B5-dom"/>
</dbReference>
<dbReference type="GO" id="GO:0009328">
    <property type="term" value="C:phenylalanine-tRNA ligase complex"/>
    <property type="evidence" value="ECO:0007669"/>
    <property type="project" value="TreeGrafter"/>
</dbReference>
<dbReference type="SUPFAM" id="SSF56300">
    <property type="entry name" value="Metallo-dependent phosphatases"/>
    <property type="match status" value="1"/>
</dbReference>
<evidence type="ECO:0000256" key="4">
    <source>
        <dbReference type="ARBA" id="ARBA00012814"/>
    </source>
</evidence>
<evidence type="ECO:0000256" key="10">
    <source>
        <dbReference type="ARBA" id="ARBA00022842"/>
    </source>
</evidence>
<comment type="caution">
    <text evidence="15">The sequence shown here is derived from an EMBL/GenBank/DDBJ whole genome shotgun (WGS) entry which is preliminary data.</text>
</comment>
<keyword evidence="16" id="KW-1185">Reference proteome</keyword>
<proteinExistence type="inferred from homology"/>
<reference evidence="15" key="1">
    <citation type="submission" date="2020-10" db="EMBL/GenBank/DDBJ databases">
        <authorList>
            <person name="Han B."/>
            <person name="Lu T."/>
            <person name="Zhao Q."/>
            <person name="Huang X."/>
            <person name="Zhao Y."/>
        </authorList>
    </citation>
    <scope>NUCLEOTIDE SEQUENCE</scope>
</reference>
<evidence type="ECO:0000313" key="16">
    <source>
        <dbReference type="Proteomes" id="UP000604825"/>
    </source>
</evidence>
<dbReference type="Pfam" id="PF03484">
    <property type="entry name" value="B5"/>
    <property type="match status" value="1"/>
</dbReference>
<dbReference type="Proteomes" id="UP000604825">
    <property type="component" value="Unassembled WGS sequence"/>
</dbReference>
<keyword evidence="12" id="KW-0030">Aminoacyl-tRNA synthetase</keyword>
<dbReference type="PANTHER" id="PTHR10947">
    <property type="entry name" value="PHENYLALANYL-TRNA SYNTHETASE BETA CHAIN AND LEUCINE-RICH REPEAT-CONTAINING PROTEIN 47"/>
    <property type="match status" value="1"/>
</dbReference>
<dbReference type="Gene3D" id="3.60.21.10">
    <property type="match status" value="1"/>
</dbReference>
<organism evidence="15 16">
    <name type="scientific">Miscanthus lutarioriparius</name>
    <dbReference type="NCBI Taxonomy" id="422564"/>
    <lineage>
        <taxon>Eukaryota</taxon>
        <taxon>Viridiplantae</taxon>
        <taxon>Streptophyta</taxon>
        <taxon>Embryophyta</taxon>
        <taxon>Tracheophyta</taxon>
        <taxon>Spermatophyta</taxon>
        <taxon>Magnoliopsida</taxon>
        <taxon>Liliopsida</taxon>
        <taxon>Poales</taxon>
        <taxon>Poaceae</taxon>
        <taxon>PACMAD clade</taxon>
        <taxon>Panicoideae</taxon>
        <taxon>Andropogonodae</taxon>
        <taxon>Andropogoneae</taxon>
        <taxon>Saccharinae</taxon>
        <taxon>Miscanthus</taxon>
    </lineage>
</organism>
<dbReference type="SMART" id="SM00873">
    <property type="entry name" value="B3_4"/>
    <property type="match status" value="1"/>
</dbReference>
<dbReference type="GO" id="GO:0006432">
    <property type="term" value="P:phenylalanyl-tRNA aminoacylation"/>
    <property type="evidence" value="ECO:0007669"/>
    <property type="project" value="InterPro"/>
</dbReference>